<feature type="region of interest" description="Disordered" evidence="1">
    <location>
        <begin position="528"/>
        <end position="556"/>
    </location>
</feature>
<evidence type="ECO:0000313" key="3">
    <source>
        <dbReference type="EMBL" id="CAL4783568.1"/>
    </source>
</evidence>
<protein>
    <submittedName>
        <fullName evidence="3">COG complex component COG2 C-terminal domain-containing protein</fullName>
    </submittedName>
</protein>
<proteinExistence type="predicted"/>
<dbReference type="EMBL" id="CAMXCT020002182">
    <property type="protein sequence ID" value="CAL1149631.1"/>
    <property type="molecule type" value="Genomic_DNA"/>
</dbReference>
<sequence>MPASTDELSDLDTDGLLQHALDVVRDTFSSEHLPQSIHDFLLPISVATCQGLFATTTMLAAAMPALTNGASVELWSQKPSPLALLAIHVAKPQKGKSRLHNALEMLFASWCPHESSKPMYVSSSWPQSMAKPCGGTQKAMPQYHSWQNPSVSRVTMSEFFYRCSTDFPQIEYGTKKDKDTARLWYGQAWNLDEAYEMLESLSLLDCPGDKARSGAVNPHASTLNTLIQRGKTKRATRTSTTYEGNSSQHISLSIWGNAHPSKIIAMERGLQGQHTAATKERFLLCVDHSVARHDALPQSMLDADPDLPQWTWLPLTPLQATIFGWTDVVGNPSYFSDKADVADEEHGEEGFPMTLPDGVPSRARFVAIAGGGLQTEFRISGRWHMQDPTKHLQSGAKRVADFFRGRPHSVLAMEETARKMLLGNQVAQSVRAETSDSSMQALHAAAAAHHGQVSAAIAVLALASGDSTVDEAGNLLVTAKHVEVASRLVELNLQIRSVFCGPLPSSGEQPENSDSEANISKPVRNSGVFAEPAAPQPRPRVAVEPAKEPVSPPAPPIEIAHQPVELQDLEEGVPDEEMEPDETPLGFSHMPSELFKQGLGTDNAMIFQDKLFQDRMLVQKVLLSGQSRFKLGRIVDLYHHIDTKVENKRRKIRPAQGQVKDVLVAAFQRFPRLGYVDEKVVPNSNGRKDVTVVLRGWSTNPSNQIRFHNQAMQCCKVSIRDISKRRALWHDRQAGAQPAQESAVDEAPARDPPQDRRSSTDSRTSAPATPPACASKSGQETGRRLCFWTEKWLVCVTVDALSMPQVLFLSALGYGVALSELQEPIYKEGKRQRGVVMCQIVAEPKTLQALHVVRWCGRGCEGKGVKYWCGFLERRASEIGGEVQEGLANKLLSLPLERLQQFHASGDRQDILAMDGNCKLHRRTCGVPCAEILETLFATDTWKTATGQCLLCMPRLGTTGSRRLCIALGMSAFWKSKCRATAVGFRPTQSQRKLWRSILLRARAETLR</sequence>
<accession>A0A9P1CRQ7</accession>
<evidence type="ECO:0000313" key="2">
    <source>
        <dbReference type="EMBL" id="CAI3996256.1"/>
    </source>
</evidence>
<reference evidence="3 4" key="2">
    <citation type="submission" date="2024-05" db="EMBL/GenBank/DDBJ databases">
        <authorList>
            <person name="Chen Y."/>
            <person name="Shah S."/>
            <person name="Dougan E. K."/>
            <person name="Thang M."/>
            <person name="Chan C."/>
        </authorList>
    </citation>
    <scope>NUCLEOTIDE SEQUENCE [LARGE SCALE GENOMIC DNA]</scope>
</reference>
<dbReference type="AlphaFoldDB" id="A0A9P1CRQ7"/>
<organism evidence="2">
    <name type="scientific">Cladocopium goreaui</name>
    <dbReference type="NCBI Taxonomy" id="2562237"/>
    <lineage>
        <taxon>Eukaryota</taxon>
        <taxon>Sar</taxon>
        <taxon>Alveolata</taxon>
        <taxon>Dinophyceae</taxon>
        <taxon>Suessiales</taxon>
        <taxon>Symbiodiniaceae</taxon>
        <taxon>Cladocopium</taxon>
    </lineage>
</organism>
<feature type="region of interest" description="Disordered" evidence="1">
    <location>
        <begin position="731"/>
        <end position="778"/>
    </location>
</feature>
<dbReference type="Proteomes" id="UP001152797">
    <property type="component" value="Unassembled WGS sequence"/>
</dbReference>
<comment type="caution">
    <text evidence="2">The sequence shown here is derived from an EMBL/GenBank/DDBJ whole genome shotgun (WGS) entry which is preliminary data.</text>
</comment>
<evidence type="ECO:0000256" key="1">
    <source>
        <dbReference type="SAM" id="MobiDB-lite"/>
    </source>
</evidence>
<evidence type="ECO:0000313" key="4">
    <source>
        <dbReference type="Proteomes" id="UP001152797"/>
    </source>
</evidence>
<dbReference type="EMBL" id="CAMXCT030002182">
    <property type="protein sequence ID" value="CAL4783568.1"/>
    <property type="molecule type" value="Genomic_DNA"/>
</dbReference>
<reference evidence="2" key="1">
    <citation type="submission" date="2022-10" db="EMBL/GenBank/DDBJ databases">
        <authorList>
            <person name="Chen Y."/>
            <person name="Dougan E. K."/>
            <person name="Chan C."/>
            <person name="Rhodes N."/>
            <person name="Thang M."/>
        </authorList>
    </citation>
    <scope>NUCLEOTIDE SEQUENCE</scope>
</reference>
<dbReference type="EMBL" id="CAMXCT010002182">
    <property type="protein sequence ID" value="CAI3996256.1"/>
    <property type="molecule type" value="Genomic_DNA"/>
</dbReference>
<feature type="compositionally biased region" description="Basic and acidic residues" evidence="1">
    <location>
        <begin position="747"/>
        <end position="760"/>
    </location>
</feature>
<keyword evidence="4" id="KW-1185">Reference proteome</keyword>
<feature type="compositionally biased region" description="Low complexity" evidence="1">
    <location>
        <begin position="761"/>
        <end position="775"/>
    </location>
</feature>
<name>A0A9P1CRQ7_9DINO</name>
<gene>
    <name evidence="2" type="ORF">C1SCF055_LOCUS22751</name>
</gene>